<sequence length="786" mass="87818">MITEALAGKTLLVTGSTGFLGKSIVEKLLRSVPDVGRIYLAIRSSTRRPAAQRLQREVLASPAFGRLKGELGEAEFERLTAAKLAVLEIDLSRDGLGLSEGSLARLRECQIVIHSAAAVEFDNPADLSAQTNLLGATRLLETLIKTGNQPHLVHVSTAYVGGMLRGLVKEELPHDPGLNWRHEAAVLTTLRPAVEEESRRPEVLERLRKQARSRLGPAGTPAQARQVERLREKWVKDRLVERGRVHARSLGFTDIYAFTKAMAERAVTELRGEIPLSILRPSIIESALAEPQPGWLEGFRMAEPIIFGFGRAVLRDFSGLPDSLLDIIPADYVVNAVLAVAASPPPAGEYRVYHAASGSRNPLRLRDMYDQSREYFGEHPLRDRWGQAIGTPTWTFPSRGELTAKGKLALRAVGAAQQLVERLPLGATSTRWSDDLTEQQAKLERSLNLADLYGVYTEVDCIYDTHNLISLWELLPPSERATFPFDPATFSWHHYFQEVHLPTVIRMARADTGPRQGPGPSGSTAPKPETSSALNTLQRRAGRTDVMAVFDVDGTLIETNVVEYFFWMRLRDQALSEWPRFLAQMAAQSPRWLYLERRSRAEFQRSFYREYEGLEAEEMRLLGREALQAVTLRRIYPEGMRRIRRHKEAGHRVLLLTGAVDVVVEPLAELLGVDLDCAHLLQKDGLFTGDLQSPPSVGEARASLLQEYAGRHAVNLAHSFAYADAISDLPMLELVGTPVVINPDARLSQHADQRGWRVERWKMAPGNWRLPMPDPRSATHREAARR</sequence>
<dbReference type="EMBL" id="JAEKNQ010000010">
    <property type="protein sequence ID" value="MBJ7601946.1"/>
    <property type="molecule type" value="Genomic_DNA"/>
</dbReference>
<reference evidence="6 7" key="1">
    <citation type="submission" date="2020-10" db="EMBL/GenBank/DDBJ databases">
        <title>Ca. Dormibacterota MAGs.</title>
        <authorList>
            <person name="Montgomery K."/>
        </authorList>
    </citation>
    <scope>NUCLEOTIDE SEQUENCE [LARGE SCALE GENOMIC DNA]</scope>
    <source>
        <strain evidence="6">SC8811_S16_3</strain>
    </source>
</reference>
<dbReference type="SUPFAM" id="SSF51735">
    <property type="entry name" value="NAD(P)-binding Rossmann-fold domains"/>
    <property type="match status" value="1"/>
</dbReference>
<feature type="domain" description="Thioester reductase (TE)" evidence="5">
    <location>
        <begin position="13"/>
        <end position="337"/>
    </location>
</feature>
<dbReference type="Pfam" id="PF07993">
    <property type="entry name" value="NAD_binding_4"/>
    <property type="match status" value="1"/>
</dbReference>
<keyword evidence="3" id="KW-0443">Lipid metabolism</keyword>
<dbReference type="CDD" id="cd09071">
    <property type="entry name" value="FAR_C"/>
    <property type="match status" value="1"/>
</dbReference>
<keyword evidence="6" id="KW-0378">Hydrolase</keyword>
<dbReference type="InterPro" id="IPR036412">
    <property type="entry name" value="HAD-like_sf"/>
</dbReference>
<evidence type="ECO:0000259" key="5">
    <source>
        <dbReference type="Pfam" id="PF07993"/>
    </source>
</evidence>
<dbReference type="NCBIfam" id="TIGR01490">
    <property type="entry name" value="HAD-SF-IB-hyp1"/>
    <property type="match status" value="1"/>
</dbReference>
<dbReference type="GO" id="GO:0010345">
    <property type="term" value="P:suberin biosynthetic process"/>
    <property type="evidence" value="ECO:0007669"/>
    <property type="project" value="TreeGrafter"/>
</dbReference>
<dbReference type="InterPro" id="IPR036291">
    <property type="entry name" value="NAD(P)-bd_dom_sf"/>
</dbReference>
<gene>
    <name evidence="6" type="ORF">JF888_01900</name>
</gene>
<dbReference type="PANTHER" id="PTHR11011">
    <property type="entry name" value="MALE STERILITY PROTEIN 2-RELATED"/>
    <property type="match status" value="1"/>
</dbReference>
<evidence type="ECO:0000313" key="6">
    <source>
        <dbReference type="EMBL" id="MBJ7601946.1"/>
    </source>
</evidence>
<dbReference type="CDD" id="cd05236">
    <property type="entry name" value="FAR-N_SDR_e"/>
    <property type="match status" value="1"/>
</dbReference>
<feature type="compositionally biased region" description="Polar residues" evidence="4">
    <location>
        <begin position="521"/>
        <end position="535"/>
    </location>
</feature>
<comment type="similarity">
    <text evidence="1">Belongs to the fatty acyl-CoA reductase family.</text>
</comment>
<dbReference type="InterPro" id="IPR023214">
    <property type="entry name" value="HAD_sf"/>
</dbReference>
<dbReference type="InterPro" id="IPR013120">
    <property type="entry name" value="FAR_NAD-bd"/>
</dbReference>
<dbReference type="NCBIfam" id="TIGR01488">
    <property type="entry name" value="HAD-SF-IB"/>
    <property type="match status" value="1"/>
</dbReference>
<evidence type="ECO:0000313" key="7">
    <source>
        <dbReference type="Proteomes" id="UP000620075"/>
    </source>
</evidence>
<organism evidence="6 7">
    <name type="scientific">Candidatus Dormiibacter inghamiae</name>
    <dbReference type="NCBI Taxonomy" id="3127013"/>
    <lineage>
        <taxon>Bacteria</taxon>
        <taxon>Bacillati</taxon>
        <taxon>Candidatus Dormiibacterota</taxon>
        <taxon>Candidatus Dormibacteria</taxon>
        <taxon>Candidatus Dormibacterales</taxon>
        <taxon>Candidatus Dormibacteraceae</taxon>
        <taxon>Candidatus Dormiibacter</taxon>
    </lineage>
</organism>
<dbReference type="RefSeq" id="WP_338176334.1">
    <property type="nucleotide sequence ID" value="NZ_JAEKNQ010000010.1"/>
</dbReference>
<dbReference type="Gene3D" id="1.20.1440.100">
    <property type="entry name" value="SG protein - dephosphorylation function"/>
    <property type="match status" value="1"/>
</dbReference>
<evidence type="ECO:0000256" key="1">
    <source>
        <dbReference type="ARBA" id="ARBA00005928"/>
    </source>
</evidence>
<evidence type="ECO:0000256" key="4">
    <source>
        <dbReference type="SAM" id="MobiDB-lite"/>
    </source>
</evidence>
<feature type="region of interest" description="Disordered" evidence="4">
    <location>
        <begin position="510"/>
        <end position="535"/>
    </location>
</feature>
<proteinExistence type="inferred from homology"/>
<evidence type="ECO:0000256" key="2">
    <source>
        <dbReference type="ARBA" id="ARBA00022516"/>
    </source>
</evidence>
<dbReference type="InterPro" id="IPR033640">
    <property type="entry name" value="FAR_C"/>
</dbReference>
<dbReference type="Gene3D" id="3.40.50.720">
    <property type="entry name" value="NAD(P)-binding Rossmann-like Domain"/>
    <property type="match status" value="1"/>
</dbReference>
<name>A0A934K5A5_9BACT</name>
<dbReference type="Gene3D" id="3.40.50.1000">
    <property type="entry name" value="HAD superfamily/HAD-like"/>
    <property type="match status" value="1"/>
</dbReference>
<dbReference type="PANTHER" id="PTHR11011:SF45">
    <property type="entry name" value="FATTY ACYL-COA REDUCTASE CG8306-RELATED"/>
    <property type="match status" value="1"/>
</dbReference>
<dbReference type="GO" id="GO:0080019">
    <property type="term" value="F:alcohol-forming very long-chain fatty acyl-CoA reductase activity"/>
    <property type="evidence" value="ECO:0007669"/>
    <property type="project" value="InterPro"/>
</dbReference>
<dbReference type="Proteomes" id="UP000620075">
    <property type="component" value="Unassembled WGS sequence"/>
</dbReference>
<dbReference type="AlphaFoldDB" id="A0A934K5A5"/>
<dbReference type="InterPro" id="IPR026055">
    <property type="entry name" value="FAR"/>
</dbReference>
<protein>
    <submittedName>
        <fullName evidence="6">HAD-IB family hydrolase</fullName>
    </submittedName>
</protein>
<dbReference type="Pfam" id="PF12710">
    <property type="entry name" value="HAD"/>
    <property type="match status" value="1"/>
</dbReference>
<dbReference type="SUPFAM" id="SSF56784">
    <property type="entry name" value="HAD-like"/>
    <property type="match status" value="1"/>
</dbReference>
<dbReference type="CDD" id="cd02612">
    <property type="entry name" value="HAD_PGPPase"/>
    <property type="match status" value="1"/>
</dbReference>
<accession>A0A934K5A5</accession>
<comment type="caution">
    <text evidence="6">The sequence shown here is derived from an EMBL/GenBank/DDBJ whole genome shotgun (WGS) entry which is preliminary data.</text>
</comment>
<dbReference type="GO" id="GO:0035336">
    <property type="term" value="P:long-chain fatty-acyl-CoA metabolic process"/>
    <property type="evidence" value="ECO:0007669"/>
    <property type="project" value="TreeGrafter"/>
</dbReference>
<evidence type="ECO:0000256" key="3">
    <source>
        <dbReference type="ARBA" id="ARBA00023098"/>
    </source>
</evidence>
<keyword evidence="2" id="KW-0444">Lipid biosynthesis</keyword>
<dbReference type="InterPro" id="IPR006385">
    <property type="entry name" value="HAD_hydro_SerB1"/>
</dbReference>
<dbReference type="GO" id="GO:0016787">
    <property type="term" value="F:hydrolase activity"/>
    <property type="evidence" value="ECO:0007669"/>
    <property type="project" value="UniProtKB-KW"/>
</dbReference>